<evidence type="ECO:0000256" key="2">
    <source>
        <dbReference type="ARBA" id="ARBA00004123"/>
    </source>
</evidence>
<dbReference type="PRINTS" id="PR01271">
    <property type="entry name" value="HISDACETLASE"/>
</dbReference>
<dbReference type="EMBL" id="CAKMRJ010005523">
    <property type="protein sequence ID" value="CAH1446554.1"/>
    <property type="molecule type" value="Genomic_DNA"/>
</dbReference>
<dbReference type="Pfam" id="PF13432">
    <property type="entry name" value="TPR_16"/>
    <property type="match status" value="1"/>
</dbReference>
<dbReference type="SUPFAM" id="SSF48452">
    <property type="entry name" value="TPR-like"/>
    <property type="match status" value="4"/>
</dbReference>
<dbReference type="InterPro" id="IPR039226">
    <property type="entry name" value="Ski3/TTC37"/>
</dbReference>
<keyword evidence="4" id="KW-0678">Repressor</keyword>
<dbReference type="Pfam" id="PF13181">
    <property type="entry name" value="TPR_8"/>
    <property type="match status" value="1"/>
</dbReference>
<dbReference type="SUPFAM" id="SSF52768">
    <property type="entry name" value="Arginase/deacetylase"/>
    <property type="match status" value="1"/>
</dbReference>
<dbReference type="GO" id="GO:0055087">
    <property type="term" value="C:Ski complex"/>
    <property type="evidence" value="ECO:0007669"/>
    <property type="project" value="InterPro"/>
</dbReference>
<evidence type="ECO:0000256" key="1">
    <source>
        <dbReference type="ARBA" id="ARBA00001947"/>
    </source>
</evidence>
<name>A0AAU9P8U1_9ASTR</name>
<dbReference type="GO" id="GO:0141221">
    <property type="term" value="F:histone deacetylase activity, hydrolytic mechanism"/>
    <property type="evidence" value="ECO:0007669"/>
    <property type="project" value="UniProtKB-EC"/>
</dbReference>
<feature type="repeat" description="TPR" evidence="14">
    <location>
        <begin position="167"/>
        <end position="200"/>
    </location>
</feature>
<protein>
    <recommendedName>
        <fullName evidence="3">histone deacetylase</fullName>
        <ecNumber evidence="3">3.5.1.98</ecNumber>
    </recommendedName>
</protein>
<feature type="region of interest" description="Disordered" evidence="15">
    <location>
        <begin position="1577"/>
        <end position="1690"/>
    </location>
</feature>
<evidence type="ECO:0000256" key="6">
    <source>
        <dbReference type="ARBA" id="ARBA00022801"/>
    </source>
</evidence>
<keyword evidence="9" id="KW-0805">Transcription regulation</keyword>
<evidence type="ECO:0000256" key="15">
    <source>
        <dbReference type="SAM" id="MobiDB-lite"/>
    </source>
</evidence>
<comment type="subcellular location">
    <subcellularLocation>
        <location evidence="2">Nucleus</location>
    </subcellularLocation>
</comment>
<feature type="compositionally biased region" description="Polar residues" evidence="15">
    <location>
        <begin position="1673"/>
        <end position="1690"/>
    </location>
</feature>
<feature type="repeat" description="TPR" evidence="14">
    <location>
        <begin position="424"/>
        <end position="457"/>
    </location>
</feature>
<dbReference type="SMART" id="SM00028">
    <property type="entry name" value="TPR"/>
    <property type="match status" value="7"/>
</dbReference>
<feature type="compositionally biased region" description="Basic and acidic residues" evidence="15">
    <location>
        <begin position="1624"/>
        <end position="1650"/>
    </location>
</feature>
<feature type="compositionally biased region" description="Acidic residues" evidence="15">
    <location>
        <begin position="1591"/>
        <end position="1601"/>
    </location>
</feature>
<comment type="similarity">
    <text evidence="13">Belongs to the histone deacetylase family. HD Type 1 subfamily.</text>
</comment>
<gene>
    <name evidence="17" type="ORF">LVIROSA_LOCUS32238</name>
</gene>
<dbReference type="InterPro" id="IPR003084">
    <property type="entry name" value="HDAC_I/II"/>
</dbReference>
<dbReference type="InterPro" id="IPR011990">
    <property type="entry name" value="TPR-like_helical_dom_sf"/>
</dbReference>
<feature type="domain" description="Histone deacetylase" evidence="16">
    <location>
        <begin position="1230"/>
        <end position="1518"/>
    </location>
</feature>
<keyword evidence="10" id="KW-0804">Transcription</keyword>
<accession>A0AAU9P8U1</accession>
<sequence length="1690" mass="190009">MAEEMDSQEDSVFTQLTEAVAANPDDPSLHFNLGLFLWEGIGSESKEKAAEHFVIAAKLNPQDANAFRYLGHYYSKVSVDTQRALKCYQRALTLDPQDSESGESMCDLLDKEGKESLEVAVCREAAGKSPRAFWAFRRLGFLQVHQKKWSEAVHNLQQAIRGYPTSADLWEALGLAYQRLSMFTAAIKSYGRAIELEESRVFAMVESGYVFLMLGSHRKGVEQFQQALQISPENVAAHYGLGCGLLELSKECISSGAFRWGASILEEASKVVKTGTFLAKNVSCMWKLHGDIQLTYANCIPWIDEDHVLETEKALTDSILSWKNACSSAALSARRSYQHALHLAPWQANIYTDIAITIDVINYFKEENKHDAIQKQLPEKMILGGLLLESSNNEFWVALGYLSHHVELKQHAFIRSLQLDVSLAVAWAYLGKLYRKQGDKKLAQNAFDRARSIDPSLALPWAGMSADMSIRALKADEAYDCCLRAVQILPLPEFQMGLAKLALHSGELSSSEVFGPISQALHHAPQYPESHNLLGLVCEARCDYPSAITSYKLARYAVNTSSCDASKLLDISINLARSLCKDGKAYEAVQECEELKKKGVLDWEGLHIYALSSWILGKNDQALSVVRILAAGVKSLEPQKASTSISFICRLLYYISGQEAVMTSILKMPKDLFKSSKVSFVVSAIHVLDQSNQLEAVVSSSRSSLISHDEITGMHFLIVLSKLVKNGSQHCLGIQSGIDHLRKILHKYPNSYFLRNVLGYLLISSKEQKDAHLSTRCFTVRSSQSECLKEEGLKRAPEILGASTVACYTNNKHTFPTCKDQSTPQHGSFKLLQKWWHQEPWNKNARYLLILNYIQKAREERYPQHINTGLEKLINLALSDESLSCPYQKFQLSLCASEISLQSGDHANCIKHAKKASNLSIPDDYLFLAHLQLCRAYAAENNHVSLHEEYTKCINLRTDYHIGLICLKYIECQYGLQGDENINIIELRFEECSKDIKYSWNVWTAVWKMVQGLIAVSNRDFVGAEEFFAYACSLNGSESCLFLCHGAICMELARQQCNSDFLLLAVGSLKKARNNCHTSLPILQLLLGQAEASLGYKGQWSQYLKFEWSSWPPEMRPGEIFLHMHLVSKQLQEGGYSASRTIHGKNPLRWILQAIHLNPSCSRYWKALQNPYLLCKPVHSFKTGRINHRGCRFSMETGGNSLASGPDGVKRKVYYFYDPEVGNYYYGQGHPMKPHRIRMTHALLAHYGLLQNMHVVKPVPARDKDLCRFHADDYVSFLRGITPETQQDQLRQLKRFNVGEDCPVFDGLYSFCQTYAGGSVGGAVKLNHEYCDIAINWAGGLHHAKKCEASGFCYVNDIVLSILELLKVHQRVLYVDIDIHHGDGVEEAFYTTDRVMTVSFHKFGDYFPGTGDIRDIGYSKGKYYSLNVPLDDGIDDESYQSLFKPIIGKVMEVFRPGAVVLQCGADSLSGDRLGCFNLSIKGHAECVKYMRSFNVPLLLLGGGGYTIRNVARCWCYETGVALGVELEDKMPQHEYYEYFGPDYTLHVAPSNMENKNSRQLLDEIRSKLLDNLSKLQHAPSVQFQERPPDTEFPEADEDQEDDDRRSDDSDVDENNEGKPFIGLVKRELHDIESKDMDDVKEGERANREMDASFAEISIKGSNSVSAPADVKQEQGNSNKPDQPSTAEMNL</sequence>
<dbReference type="InterPro" id="IPR000286">
    <property type="entry name" value="HDACs"/>
</dbReference>
<dbReference type="PANTHER" id="PTHR15704">
    <property type="entry name" value="SUPERKILLER 3 PROTEIN-RELATED"/>
    <property type="match status" value="1"/>
</dbReference>
<keyword evidence="6" id="KW-0378">Hydrolase</keyword>
<keyword evidence="18" id="KW-1185">Reference proteome</keyword>
<dbReference type="Proteomes" id="UP001157418">
    <property type="component" value="Unassembled WGS sequence"/>
</dbReference>
<dbReference type="PRINTS" id="PR01270">
    <property type="entry name" value="HDASUPER"/>
</dbReference>
<evidence type="ECO:0000256" key="9">
    <source>
        <dbReference type="ARBA" id="ARBA00023015"/>
    </source>
</evidence>
<evidence type="ECO:0000256" key="4">
    <source>
        <dbReference type="ARBA" id="ARBA00022491"/>
    </source>
</evidence>
<evidence type="ECO:0000256" key="8">
    <source>
        <dbReference type="ARBA" id="ARBA00022853"/>
    </source>
</evidence>
<reference evidence="17 18" key="1">
    <citation type="submission" date="2022-01" db="EMBL/GenBank/DDBJ databases">
        <authorList>
            <person name="Xiong W."/>
            <person name="Schranz E."/>
        </authorList>
    </citation>
    <scope>NUCLEOTIDE SEQUENCE [LARGE SCALE GENOMIC DNA]</scope>
</reference>
<dbReference type="InterPro" id="IPR019734">
    <property type="entry name" value="TPR_rpt"/>
</dbReference>
<comment type="caution">
    <text evidence="17">The sequence shown here is derived from an EMBL/GenBank/DDBJ whole genome shotgun (WGS) entry which is preliminary data.</text>
</comment>
<dbReference type="PROSITE" id="PS50005">
    <property type="entry name" value="TPR"/>
    <property type="match status" value="3"/>
</dbReference>
<keyword evidence="5" id="KW-0677">Repeat</keyword>
<dbReference type="FunFam" id="3.40.800.20:FF:000001">
    <property type="entry name" value="Histone deacetylase"/>
    <property type="match status" value="1"/>
</dbReference>
<evidence type="ECO:0000256" key="12">
    <source>
        <dbReference type="ARBA" id="ARBA00048287"/>
    </source>
</evidence>
<evidence type="ECO:0000259" key="16">
    <source>
        <dbReference type="Pfam" id="PF00850"/>
    </source>
</evidence>
<organism evidence="17 18">
    <name type="scientific">Lactuca virosa</name>
    <dbReference type="NCBI Taxonomy" id="75947"/>
    <lineage>
        <taxon>Eukaryota</taxon>
        <taxon>Viridiplantae</taxon>
        <taxon>Streptophyta</taxon>
        <taxon>Embryophyta</taxon>
        <taxon>Tracheophyta</taxon>
        <taxon>Spermatophyta</taxon>
        <taxon>Magnoliopsida</taxon>
        <taxon>eudicotyledons</taxon>
        <taxon>Gunneridae</taxon>
        <taxon>Pentapetalae</taxon>
        <taxon>asterids</taxon>
        <taxon>campanulids</taxon>
        <taxon>Asterales</taxon>
        <taxon>Asteraceae</taxon>
        <taxon>Cichorioideae</taxon>
        <taxon>Cichorieae</taxon>
        <taxon>Lactucinae</taxon>
        <taxon>Lactuca</taxon>
    </lineage>
</organism>
<comment type="catalytic activity">
    <reaction evidence="12">
        <text>N(6)-acetyl-L-lysyl-[histone] + H2O = L-lysyl-[histone] + acetate</text>
        <dbReference type="Rhea" id="RHEA:58196"/>
        <dbReference type="Rhea" id="RHEA-COMP:9845"/>
        <dbReference type="Rhea" id="RHEA-COMP:11338"/>
        <dbReference type="ChEBI" id="CHEBI:15377"/>
        <dbReference type="ChEBI" id="CHEBI:29969"/>
        <dbReference type="ChEBI" id="CHEBI:30089"/>
        <dbReference type="ChEBI" id="CHEBI:61930"/>
        <dbReference type="EC" id="3.5.1.98"/>
    </reaction>
</comment>
<evidence type="ECO:0000256" key="7">
    <source>
        <dbReference type="ARBA" id="ARBA00022803"/>
    </source>
</evidence>
<dbReference type="Gene3D" id="3.40.800.20">
    <property type="entry name" value="Histone deacetylase domain"/>
    <property type="match status" value="1"/>
</dbReference>
<dbReference type="GO" id="GO:0006401">
    <property type="term" value="P:RNA catabolic process"/>
    <property type="evidence" value="ECO:0007669"/>
    <property type="project" value="InterPro"/>
</dbReference>
<dbReference type="Pfam" id="PF00850">
    <property type="entry name" value="Hist_deacetyl"/>
    <property type="match status" value="1"/>
</dbReference>
<dbReference type="InterPro" id="IPR037138">
    <property type="entry name" value="His_deacetylse_dom_sf"/>
</dbReference>
<proteinExistence type="inferred from homology"/>
<keyword evidence="8" id="KW-0156">Chromatin regulator</keyword>
<evidence type="ECO:0000313" key="18">
    <source>
        <dbReference type="Proteomes" id="UP001157418"/>
    </source>
</evidence>
<keyword evidence="11" id="KW-0539">Nucleus</keyword>
<dbReference type="Gene3D" id="1.25.40.10">
    <property type="entry name" value="Tetratricopeptide repeat domain"/>
    <property type="match status" value="3"/>
</dbReference>
<dbReference type="PANTHER" id="PTHR15704:SF7">
    <property type="entry name" value="SUPERKILLER COMPLEX PROTEIN 3"/>
    <property type="match status" value="1"/>
</dbReference>
<evidence type="ECO:0000256" key="11">
    <source>
        <dbReference type="ARBA" id="ARBA00023242"/>
    </source>
</evidence>
<evidence type="ECO:0000256" key="5">
    <source>
        <dbReference type="ARBA" id="ARBA00022737"/>
    </source>
</evidence>
<dbReference type="InterPro" id="IPR023696">
    <property type="entry name" value="Ureohydrolase_dom_sf"/>
</dbReference>
<evidence type="ECO:0000256" key="3">
    <source>
        <dbReference type="ARBA" id="ARBA00012111"/>
    </source>
</evidence>
<feature type="repeat" description="TPR" evidence="14">
    <location>
        <begin position="201"/>
        <end position="234"/>
    </location>
</feature>
<evidence type="ECO:0000256" key="10">
    <source>
        <dbReference type="ARBA" id="ARBA00023163"/>
    </source>
</evidence>
<dbReference type="GO" id="GO:0000118">
    <property type="term" value="C:histone deacetylase complex"/>
    <property type="evidence" value="ECO:0007669"/>
    <property type="project" value="UniProtKB-ARBA"/>
</dbReference>
<evidence type="ECO:0000256" key="13">
    <source>
        <dbReference type="ARBA" id="ARBA00061569"/>
    </source>
</evidence>
<comment type="cofactor">
    <cofactor evidence="1">
        <name>Zn(2+)</name>
        <dbReference type="ChEBI" id="CHEBI:29105"/>
    </cofactor>
</comment>
<dbReference type="InterPro" id="IPR023801">
    <property type="entry name" value="His_deacetylse_dom"/>
</dbReference>
<dbReference type="EC" id="3.5.1.98" evidence="3"/>
<keyword evidence="7 14" id="KW-0802">TPR repeat</keyword>
<evidence type="ECO:0000313" key="17">
    <source>
        <dbReference type="EMBL" id="CAH1446554.1"/>
    </source>
</evidence>
<evidence type="ECO:0000256" key="14">
    <source>
        <dbReference type="PROSITE-ProRule" id="PRU00339"/>
    </source>
</evidence>